<dbReference type="EMBL" id="JAFKCS010000001">
    <property type="protein sequence ID" value="MBN7818336.1"/>
    <property type="molecule type" value="Genomic_DNA"/>
</dbReference>
<gene>
    <name evidence="3" type="ORF">J0A65_00595</name>
</gene>
<feature type="chain" id="PRO_5046583518" evidence="1">
    <location>
        <begin position="23"/>
        <end position="244"/>
    </location>
</feature>
<feature type="domain" description="Ice-binding protein C-terminal" evidence="2">
    <location>
        <begin position="219"/>
        <end position="241"/>
    </location>
</feature>
<protein>
    <submittedName>
        <fullName evidence="3">PEP-CTERM sorting domain-containing protein</fullName>
    </submittedName>
</protein>
<proteinExistence type="predicted"/>
<organism evidence="3 4">
    <name type="scientific">Bowmanella yangjiangensis</name>
    <dbReference type="NCBI Taxonomy" id="2811230"/>
    <lineage>
        <taxon>Bacteria</taxon>
        <taxon>Pseudomonadati</taxon>
        <taxon>Pseudomonadota</taxon>
        <taxon>Gammaproteobacteria</taxon>
        <taxon>Alteromonadales</taxon>
        <taxon>Alteromonadaceae</taxon>
        <taxon>Bowmanella</taxon>
    </lineage>
</organism>
<evidence type="ECO:0000256" key="1">
    <source>
        <dbReference type="SAM" id="SignalP"/>
    </source>
</evidence>
<dbReference type="Pfam" id="PF07589">
    <property type="entry name" value="PEP-CTERM"/>
    <property type="match status" value="1"/>
</dbReference>
<evidence type="ECO:0000259" key="2">
    <source>
        <dbReference type="Pfam" id="PF07589"/>
    </source>
</evidence>
<dbReference type="Proteomes" id="UP000663992">
    <property type="component" value="Unassembled WGS sequence"/>
</dbReference>
<keyword evidence="1" id="KW-0732">Signal</keyword>
<dbReference type="RefSeq" id="WP_206592171.1">
    <property type="nucleotide sequence ID" value="NZ_JAFKCS010000001.1"/>
</dbReference>
<name>A0ABS3CPE6_9ALTE</name>
<dbReference type="InterPro" id="IPR013424">
    <property type="entry name" value="Ice-binding_C"/>
</dbReference>
<dbReference type="NCBIfam" id="TIGR02595">
    <property type="entry name" value="PEP_CTERM"/>
    <property type="match status" value="1"/>
</dbReference>
<comment type="caution">
    <text evidence="3">The sequence shown here is derived from an EMBL/GenBank/DDBJ whole genome shotgun (WGS) entry which is preliminary data.</text>
</comment>
<keyword evidence="4" id="KW-1185">Reference proteome</keyword>
<feature type="signal peptide" evidence="1">
    <location>
        <begin position="1"/>
        <end position="22"/>
    </location>
</feature>
<accession>A0ABS3CPE6</accession>
<sequence length="244" mass="25377">MTFRNKLIATAFIALTSLNIQAAPITFFGEDLGLGEGTALNVFPNATTAESNFLSYLNGVGTEDFESFSQGTSAPLALDFGVAGTATLGGGGSVQSAPVGSTNGFGRYGTSGTNYWQASSTSFTIGFSAPVAAFGFYGIDIGDFNGQVVVNVTYSDTTTESFNIGNSINTSGGGVLFWGLINQAKTFTNLSFSNTSGNDSFAFDDMTIGSVEQIRDTNPIPAPASILLFALGLSCLVSRRRKQS</sequence>
<evidence type="ECO:0000313" key="4">
    <source>
        <dbReference type="Proteomes" id="UP000663992"/>
    </source>
</evidence>
<evidence type="ECO:0000313" key="3">
    <source>
        <dbReference type="EMBL" id="MBN7818336.1"/>
    </source>
</evidence>
<reference evidence="3 4" key="1">
    <citation type="submission" date="2021-03" db="EMBL/GenBank/DDBJ databases">
        <title>novel species isolated from a fishpond in China.</title>
        <authorList>
            <person name="Lu H."/>
            <person name="Cai Z."/>
        </authorList>
    </citation>
    <scope>NUCLEOTIDE SEQUENCE [LARGE SCALE GENOMIC DNA]</scope>
    <source>
        <strain evidence="3 4">Y57</strain>
    </source>
</reference>